<evidence type="ECO:0000256" key="6">
    <source>
        <dbReference type="ARBA" id="ARBA00038483"/>
    </source>
</evidence>
<keyword evidence="5" id="KW-0206">Cytoskeleton</keyword>
<keyword evidence="3" id="KW-0547">Nucleotide-binding</keyword>
<dbReference type="SUPFAM" id="SSF53067">
    <property type="entry name" value="Actin-like ATPase domain"/>
    <property type="match status" value="1"/>
</dbReference>
<comment type="subcellular location">
    <subcellularLocation>
        <location evidence="1">Cytoplasm</location>
        <location evidence="1">Cytoskeleton</location>
    </subcellularLocation>
</comment>
<dbReference type="SMART" id="SM00268">
    <property type="entry name" value="ACTIN"/>
    <property type="match status" value="1"/>
</dbReference>
<dbReference type="GO" id="GO:0005524">
    <property type="term" value="F:ATP binding"/>
    <property type="evidence" value="ECO:0007669"/>
    <property type="project" value="UniProtKB-KW"/>
</dbReference>
<dbReference type="InterPro" id="IPR004001">
    <property type="entry name" value="Actin_CS"/>
</dbReference>
<dbReference type="Proteomes" id="UP000252519">
    <property type="component" value="Unassembled WGS sequence"/>
</dbReference>
<comment type="caution">
    <text evidence="8">The sequence shown here is derived from an EMBL/GenBank/DDBJ whole genome shotgun (WGS) entry which is preliminary data.</text>
</comment>
<dbReference type="AlphaFoldDB" id="A0A368GN15"/>
<evidence type="ECO:0000256" key="1">
    <source>
        <dbReference type="ARBA" id="ARBA00004245"/>
    </source>
</evidence>
<keyword evidence="2" id="KW-0963">Cytoplasm</keyword>
<gene>
    <name evidence="8" type="ORF">ANCCAN_08951</name>
</gene>
<dbReference type="FunFam" id="3.30.420.40:FF:000188">
    <property type="entry name" value="Actin like 6B"/>
    <property type="match status" value="1"/>
</dbReference>
<dbReference type="PANTHER" id="PTHR11937">
    <property type="entry name" value="ACTIN"/>
    <property type="match status" value="1"/>
</dbReference>
<accession>A0A368GN15</accession>
<dbReference type="Gene3D" id="3.30.420.40">
    <property type="match status" value="2"/>
</dbReference>
<dbReference type="Pfam" id="PF00022">
    <property type="entry name" value="Actin"/>
    <property type="match status" value="1"/>
</dbReference>
<evidence type="ECO:0000256" key="2">
    <source>
        <dbReference type="ARBA" id="ARBA00022490"/>
    </source>
</evidence>
<keyword evidence="4" id="KW-0067">ATP-binding</keyword>
<evidence type="ECO:0000313" key="8">
    <source>
        <dbReference type="EMBL" id="RCN45018.1"/>
    </source>
</evidence>
<reference evidence="8 9" key="1">
    <citation type="submission" date="2014-10" db="EMBL/GenBank/DDBJ databases">
        <title>Draft genome of the hookworm Ancylostoma caninum.</title>
        <authorList>
            <person name="Mitreva M."/>
        </authorList>
    </citation>
    <scope>NUCLEOTIDE SEQUENCE [LARGE SCALE GENOMIC DNA]</scope>
    <source>
        <strain evidence="8 9">Baltimore</strain>
    </source>
</reference>
<protein>
    <submittedName>
        <fullName evidence="8">Actin</fullName>
    </submittedName>
</protein>
<evidence type="ECO:0000256" key="5">
    <source>
        <dbReference type="ARBA" id="ARBA00023212"/>
    </source>
</evidence>
<sequence length="229" mass="26355">MQKSRIFLFCFFSIGRMDVAGRDVTRWLRLLLRKEGTDLHRTSEFEIVREIKEKACYLATNVVKEEANENDKLIYPLPDGSRLEIGASRFRAPEVLFRPELIGEEWPGIAQLVNDSIRKCDMDVRKTLYGSIILSGGSTLFQGFGDRLLSEMRRLSPQDTKVRITAPQVGGCGVANKFIFFSSRVKTERLYSTWIGGSILASLDTFRKLWVSKKEYEDEGKKILHRKFF</sequence>
<keyword evidence="7" id="KW-0732">Signal</keyword>
<dbReference type="PROSITE" id="PS00432">
    <property type="entry name" value="ACTINS_2"/>
    <property type="match status" value="1"/>
</dbReference>
<evidence type="ECO:0000256" key="3">
    <source>
        <dbReference type="ARBA" id="ARBA00022741"/>
    </source>
</evidence>
<proteinExistence type="inferred from homology"/>
<keyword evidence="9" id="KW-1185">Reference proteome</keyword>
<organism evidence="8 9">
    <name type="scientific">Ancylostoma caninum</name>
    <name type="common">Dog hookworm</name>
    <dbReference type="NCBI Taxonomy" id="29170"/>
    <lineage>
        <taxon>Eukaryota</taxon>
        <taxon>Metazoa</taxon>
        <taxon>Ecdysozoa</taxon>
        <taxon>Nematoda</taxon>
        <taxon>Chromadorea</taxon>
        <taxon>Rhabditida</taxon>
        <taxon>Rhabditina</taxon>
        <taxon>Rhabditomorpha</taxon>
        <taxon>Strongyloidea</taxon>
        <taxon>Ancylostomatidae</taxon>
        <taxon>Ancylostomatinae</taxon>
        <taxon>Ancylostoma</taxon>
    </lineage>
</organism>
<dbReference type="InterPro" id="IPR043129">
    <property type="entry name" value="ATPase_NBD"/>
</dbReference>
<dbReference type="OrthoDB" id="5132116at2759"/>
<evidence type="ECO:0000256" key="4">
    <source>
        <dbReference type="ARBA" id="ARBA00022840"/>
    </source>
</evidence>
<dbReference type="GO" id="GO:0005856">
    <property type="term" value="C:cytoskeleton"/>
    <property type="evidence" value="ECO:0007669"/>
    <property type="project" value="UniProtKB-SubCell"/>
</dbReference>
<evidence type="ECO:0000313" key="9">
    <source>
        <dbReference type="Proteomes" id="UP000252519"/>
    </source>
</evidence>
<comment type="similarity">
    <text evidence="6">Belongs to the actin family. ARP1 subfamily.</text>
</comment>
<dbReference type="FunFam" id="3.90.640.10:FF:000008">
    <property type="entry name" value="alpha-centractin isoform X1"/>
    <property type="match status" value="1"/>
</dbReference>
<dbReference type="STRING" id="29170.A0A368GN15"/>
<dbReference type="EMBL" id="JOJR01000113">
    <property type="protein sequence ID" value="RCN45018.1"/>
    <property type="molecule type" value="Genomic_DNA"/>
</dbReference>
<feature type="chain" id="PRO_5016760901" evidence="7">
    <location>
        <begin position="22"/>
        <end position="229"/>
    </location>
</feature>
<evidence type="ECO:0000256" key="7">
    <source>
        <dbReference type="SAM" id="SignalP"/>
    </source>
</evidence>
<dbReference type="InterPro" id="IPR004000">
    <property type="entry name" value="Actin"/>
</dbReference>
<name>A0A368GN15_ANCCA</name>
<dbReference type="Gene3D" id="3.90.640.10">
    <property type="entry name" value="Actin, Chain A, domain 4"/>
    <property type="match status" value="1"/>
</dbReference>
<feature type="signal peptide" evidence="7">
    <location>
        <begin position="1"/>
        <end position="21"/>
    </location>
</feature>